<feature type="compositionally biased region" description="Polar residues" evidence="1">
    <location>
        <begin position="27"/>
        <end position="39"/>
    </location>
</feature>
<accession>A0ABT2UJ49</accession>
<keyword evidence="5" id="KW-1185">Reference proteome</keyword>
<dbReference type="PROSITE" id="PS51257">
    <property type="entry name" value="PROKAR_LIPOPROTEIN"/>
    <property type="match status" value="1"/>
</dbReference>
<dbReference type="InterPro" id="IPR011330">
    <property type="entry name" value="Glyco_hydro/deAcase_b/a-brl"/>
</dbReference>
<dbReference type="PANTHER" id="PTHR10587">
    <property type="entry name" value="GLYCOSYL TRANSFERASE-RELATED"/>
    <property type="match status" value="1"/>
</dbReference>
<reference evidence="4 5" key="1">
    <citation type="submission" date="2022-09" db="EMBL/GenBank/DDBJ databases">
        <authorList>
            <person name="Han X.L."/>
            <person name="Wang Q."/>
            <person name="Lu T."/>
        </authorList>
    </citation>
    <scope>NUCLEOTIDE SEQUENCE [LARGE SCALE GENOMIC DNA]</scope>
    <source>
        <strain evidence="4 5">WQ 127069</strain>
    </source>
</reference>
<feature type="signal peptide" evidence="2">
    <location>
        <begin position="1"/>
        <end position="23"/>
    </location>
</feature>
<dbReference type="InterPro" id="IPR002509">
    <property type="entry name" value="NODB_dom"/>
</dbReference>
<dbReference type="RefSeq" id="WP_262685781.1">
    <property type="nucleotide sequence ID" value="NZ_JAOQIO010000084.1"/>
</dbReference>
<dbReference type="EMBL" id="JAOQIO010000084">
    <property type="protein sequence ID" value="MCU6794670.1"/>
    <property type="molecule type" value="Genomic_DNA"/>
</dbReference>
<name>A0ABT2UJ49_9BACL</name>
<keyword evidence="2" id="KW-0732">Signal</keyword>
<gene>
    <name evidence="4" type="ORF">OB236_21400</name>
</gene>
<dbReference type="Proteomes" id="UP001652445">
    <property type="component" value="Unassembled WGS sequence"/>
</dbReference>
<evidence type="ECO:0000313" key="4">
    <source>
        <dbReference type="EMBL" id="MCU6794670.1"/>
    </source>
</evidence>
<feature type="region of interest" description="Disordered" evidence="1">
    <location>
        <begin position="27"/>
        <end position="105"/>
    </location>
</feature>
<dbReference type="SUPFAM" id="SSF88713">
    <property type="entry name" value="Glycoside hydrolase/deacetylase"/>
    <property type="match status" value="1"/>
</dbReference>
<evidence type="ECO:0000313" key="5">
    <source>
        <dbReference type="Proteomes" id="UP001652445"/>
    </source>
</evidence>
<feature type="chain" id="PRO_5046074773" evidence="2">
    <location>
        <begin position="24"/>
        <end position="362"/>
    </location>
</feature>
<dbReference type="InterPro" id="IPR050248">
    <property type="entry name" value="Polysacc_deacetylase_ArnD"/>
</dbReference>
<protein>
    <submittedName>
        <fullName evidence="4">Polysaccharide deacetylase family protein</fullName>
    </submittedName>
</protein>
<feature type="domain" description="NodB homology" evidence="3">
    <location>
        <begin position="172"/>
        <end position="352"/>
    </location>
</feature>
<comment type="caution">
    <text evidence="4">The sequence shown here is derived from an EMBL/GenBank/DDBJ whole genome shotgun (WGS) entry which is preliminary data.</text>
</comment>
<dbReference type="Gene3D" id="3.20.20.370">
    <property type="entry name" value="Glycoside hydrolase/deacetylase"/>
    <property type="match status" value="1"/>
</dbReference>
<dbReference type="InterPro" id="IPR014235">
    <property type="entry name" value="Spore_PdaA"/>
</dbReference>
<dbReference type="Pfam" id="PF01522">
    <property type="entry name" value="Polysacc_deac_1"/>
    <property type="match status" value="1"/>
</dbReference>
<evidence type="ECO:0000259" key="3">
    <source>
        <dbReference type="PROSITE" id="PS51677"/>
    </source>
</evidence>
<dbReference type="PANTHER" id="PTHR10587:SF78">
    <property type="entry name" value="PEPTIDOGLYCAN-N-ACETYLMURAMIC ACID DEACETYLASE PDAA"/>
    <property type="match status" value="1"/>
</dbReference>
<proteinExistence type="predicted"/>
<evidence type="ECO:0000256" key="2">
    <source>
        <dbReference type="SAM" id="SignalP"/>
    </source>
</evidence>
<organism evidence="4 5">
    <name type="scientific">Paenibacillus baimaensis</name>
    <dbReference type="NCBI Taxonomy" id="2982185"/>
    <lineage>
        <taxon>Bacteria</taxon>
        <taxon>Bacillati</taxon>
        <taxon>Bacillota</taxon>
        <taxon>Bacilli</taxon>
        <taxon>Bacillales</taxon>
        <taxon>Paenibacillaceae</taxon>
        <taxon>Paenibacillus</taxon>
    </lineage>
</organism>
<feature type="compositionally biased region" description="Pro residues" evidence="1">
    <location>
        <begin position="58"/>
        <end position="78"/>
    </location>
</feature>
<evidence type="ECO:0000256" key="1">
    <source>
        <dbReference type="SAM" id="MobiDB-lite"/>
    </source>
</evidence>
<dbReference type="CDD" id="cd10948">
    <property type="entry name" value="CE4_BsPdaA_like"/>
    <property type="match status" value="1"/>
</dbReference>
<dbReference type="PROSITE" id="PS51677">
    <property type="entry name" value="NODB"/>
    <property type="match status" value="1"/>
</dbReference>
<sequence length="362" mass="39558">MMKIRSRAGAAALTVILCGTLLAACTGTSGSNESSQQHAETGKPIPSGAEAIKDTKPTPAPEPVQAPVEPSPIQPPVESPAAPVEAPAQPPLKQPSNPAAAIVGNGADSGYGASGSSTVAANTYKPRQPITNDRKDYSWYYMKQPKGKVPNFPNEINQYTDNMKALWVGTGKKVYLTIDTGGPMGDTELLIKSLKDNNAKANFFIAGYNVKKDPDFVRRLVEDGHLVANHTMTHTDMNLQTDEQVKKEIHDYEKLYKEVTGQEIQPYFRFPYGRYNMHLLSMVSDMGYTSVFWSTAMKDWVPRANGADDPYNDIMGNLHDGNIVLIHQGSPENIEALDRIIKGIRKAGYELALLTDIQPPGR</sequence>